<organism evidence="9 10">
    <name type="scientific">Streptomyces solicavernae</name>
    <dbReference type="NCBI Taxonomy" id="3043614"/>
    <lineage>
        <taxon>Bacteria</taxon>
        <taxon>Bacillati</taxon>
        <taxon>Actinomycetota</taxon>
        <taxon>Actinomycetes</taxon>
        <taxon>Kitasatosporales</taxon>
        <taxon>Streptomycetaceae</taxon>
        <taxon>Streptomyces</taxon>
    </lineage>
</organism>
<evidence type="ECO:0000313" key="10">
    <source>
        <dbReference type="Proteomes" id="UP001224661"/>
    </source>
</evidence>
<dbReference type="EMBL" id="JASCIR010000013">
    <property type="protein sequence ID" value="MDI3387912.1"/>
    <property type="molecule type" value="Genomic_DNA"/>
</dbReference>
<feature type="transmembrane region" description="Helical" evidence="7">
    <location>
        <begin position="52"/>
        <end position="72"/>
    </location>
</feature>
<dbReference type="CDD" id="cd17337">
    <property type="entry name" value="MFS_CsbX"/>
    <property type="match status" value="1"/>
</dbReference>
<evidence type="ECO:0000256" key="3">
    <source>
        <dbReference type="ARBA" id="ARBA00022692"/>
    </source>
</evidence>
<evidence type="ECO:0000259" key="8">
    <source>
        <dbReference type="PROSITE" id="PS50850"/>
    </source>
</evidence>
<evidence type="ECO:0000256" key="7">
    <source>
        <dbReference type="SAM" id="Phobius"/>
    </source>
</evidence>
<feature type="transmembrane region" description="Helical" evidence="7">
    <location>
        <begin position="327"/>
        <end position="347"/>
    </location>
</feature>
<dbReference type="InterPro" id="IPR050189">
    <property type="entry name" value="MFS_Efflux_Transporters"/>
</dbReference>
<dbReference type="PANTHER" id="PTHR43124:SF3">
    <property type="entry name" value="CHLORAMPHENICOL EFFLUX PUMP RV0191"/>
    <property type="match status" value="1"/>
</dbReference>
<feature type="transmembrane region" description="Helical" evidence="7">
    <location>
        <begin position="12"/>
        <end position="32"/>
    </location>
</feature>
<feature type="transmembrane region" description="Helical" evidence="7">
    <location>
        <begin position="296"/>
        <end position="315"/>
    </location>
</feature>
<dbReference type="Pfam" id="PF07690">
    <property type="entry name" value="MFS_1"/>
    <property type="match status" value="2"/>
</dbReference>
<keyword evidence="2" id="KW-1003">Cell membrane</keyword>
<accession>A0ABT6RU06</accession>
<evidence type="ECO:0000256" key="1">
    <source>
        <dbReference type="ARBA" id="ARBA00004651"/>
    </source>
</evidence>
<dbReference type="InterPro" id="IPR020846">
    <property type="entry name" value="MFS_dom"/>
</dbReference>
<dbReference type="Proteomes" id="UP001224661">
    <property type="component" value="Unassembled WGS sequence"/>
</dbReference>
<dbReference type="RefSeq" id="WP_282514293.1">
    <property type="nucleotide sequence ID" value="NZ_JASCIR010000013.1"/>
</dbReference>
<feature type="transmembrane region" description="Helical" evidence="7">
    <location>
        <begin position="266"/>
        <end position="284"/>
    </location>
</feature>
<feature type="region of interest" description="Disordered" evidence="6">
    <location>
        <begin position="425"/>
        <end position="458"/>
    </location>
</feature>
<evidence type="ECO:0000256" key="4">
    <source>
        <dbReference type="ARBA" id="ARBA00022989"/>
    </source>
</evidence>
<dbReference type="SUPFAM" id="SSF103473">
    <property type="entry name" value="MFS general substrate transporter"/>
    <property type="match status" value="1"/>
</dbReference>
<keyword evidence="5 7" id="KW-0472">Membrane</keyword>
<comment type="caution">
    <text evidence="9">The sequence shown here is derived from an EMBL/GenBank/DDBJ whole genome shotgun (WGS) entry which is preliminary data.</text>
</comment>
<reference evidence="9 10" key="1">
    <citation type="submission" date="2023-05" db="EMBL/GenBank/DDBJ databases">
        <title>Draft genome sequence of Streptomyces sp. B-S-A8 isolated from a cave soil in Thailand.</title>
        <authorList>
            <person name="Chamroensaksri N."/>
            <person name="Muangham S."/>
        </authorList>
    </citation>
    <scope>NUCLEOTIDE SEQUENCE [LARGE SCALE GENOMIC DNA]</scope>
    <source>
        <strain evidence="9 10">B-S-A8</strain>
    </source>
</reference>
<feature type="transmembrane region" description="Helical" evidence="7">
    <location>
        <begin position="359"/>
        <end position="382"/>
    </location>
</feature>
<evidence type="ECO:0000313" key="9">
    <source>
        <dbReference type="EMBL" id="MDI3387912.1"/>
    </source>
</evidence>
<proteinExistence type="predicted"/>
<dbReference type="InterPro" id="IPR004748">
    <property type="entry name" value="Polyol_permease-like"/>
</dbReference>
<evidence type="ECO:0000256" key="6">
    <source>
        <dbReference type="SAM" id="MobiDB-lite"/>
    </source>
</evidence>
<feature type="compositionally biased region" description="Low complexity" evidence="6">
    <location>
        <begin position="425"/>
        <end position="443"/>
    </location>
</feature>
<protein>
    <submittedName>
        <fullName evidence="9">MFS transporter</fullName>
    </submittedName>
</protein>
<feature type="transmembrane region" description="Helical" evidence="7">
    <location>
        <begin position="235"/>
        <end position="254"/>
    </location>
</feature>
<sequence>MTTPPPRSMITRLGIPPTLAWGYLGLLLFMIGDGVESGYLSPYLLDQGISQPRVALLFTVYGIAAAIAAWLSGVLSDLWGPRRVMWIGLGIWGVFQLLFLVLAIPMTSYPLMILGYGLRGLGYPLFAYGFLVWIASVAPRARLGTAMGWFWFAFTGGLPTLGSLVASGLIPQIGAYATLWSALALVAAGGLIALLLVRDDRGAKQPRGEGAGPLATLLGSVTVLWRNPRVGAGSLTRVINTASQFGFFVIMPIHFTKTVGFSLTEWLHLLSAMFATNIFANLLFGVVGDRFGWRRTIAWFGGIGCTVSTLLLFYVPNAAGDNFPPALLAAAFYGATLAGYVPLSALVPSLEPRHKGQALSALNLGAGASTFVGPAVVAVFVGPLGVAGVVWIFAGMHAVSAVLALFLKLPDDAAAARAADVSPDAATTADAAPDAAAPADSSPDPAPATPSAGVKGLT</sequence>
<feature type="transmembrane region" description="Helical" evidence="7">
    <location>
        <begin position="149"/>
        <end position="170"/>
    </location>
</feature>
<feature type="transmembrane region" description="Helical" evidence="7">
    <location>
        <begin position="176"/>
        <end position="197"/>
    </location>
</feature>
<feature type="transmembrane region" description="Helical" evidence="7">
    <location>
        <begin position="388"/>
        <end position="407"/>
    </location>
</feature>
<feature type="transmembrane region" description="Helical" evidence="7">
    <location>
        <begin position="116"/>
        <end position="137"/>
    </location>
</feature>
<keyword evidence="10" id="KW-1185">Reference proteome</keyword>
<evidence type="ECO:0000256" key="2">
    <source>
        <dbReference type="ARBA" id="ARBA00022475"/>
    </source>
</evidence>
<feature type="transmembrane region" description="Helical" evidence="7">
    <location>
        <begin position="84"/>
        <end position="104"/>
    </location>
</feature>
<name>A0ABT6RU06_9ACTN</name>
<keyword evidence="3 7" id="KW-0812">Transmembrane</keyword>
<evidence type="ECO:0000256" key="5">
    <source>
        <dbReference type="ARBA" id="ARBA00023136"/>
    </source>
</evidence>
<dbReference type="PANTHER" id="PTHR43124">
    <property type="entry name" value="PURINE EFFLUX PUMP PBUE"/>
    <property type="match status" value="1"/>
</dbReference>
<keyword evidence="4 7" id="KW-1133">Transmembrane helix</keyword>
<dbReference type="NCBIfam" id="TIGR00897">
    <property type="entry name" value="2A0118"/>
    <property type="match status" value="1"/>
</dbReference>
<feature type="domain" description="Major facilitator superfamily (MFS) profile" evidence="8">
    <location>
        <begin position="18"/>
        <end position="412"/>
    </location>
</feature>
<dbReference type="InterPro" id="IPR011701">
    <property type="entry name" value="MFS"/>
</dbReference>
<gene>
    <name evidence="9" type="ORF">QIS99_17140</name>
</gene>
<comment type="subcellular location">
    <subcellularLocation>
        <location evidence="1">Cell membrane</location>
        <topology evidence="1">Multi-pass membrane protein</topology>
    </subcellularLocation>
</comment>
<dbReference type="Gene3D" id="1.20.1250.20">
    <property type="entry name" value="MFS general substrate transporter like domains"/>
    <property type="match status" value="2"/>
</dbReference>
<dbReference type="PROSITE" id="PS50850">
    <property type="entry name" value="MFS"/>
    <property type="match status" value="1"/>
</dbReference>
<dbReference type="InterPro" id="IPR036259">
    <property type="entry name" value="MFS_trans_sf"/>
</dbReference>